<evidence type="ECO:0000256" key="1">
    <source>
        <dbReference type="SAM" id="Coils"/>
    </source>
</evidence>
<keyword evidence="1" id="KW-0175">Coiled coil</keyword>
<dbReference type="PANTHER" id="PTHR30386:SF24">
    <property type="entry name" value="MULTIDRUG RESISTANCE EFFLUX PUMP"/>
    <property type="match status" value="1"/>
</dbReference>
<gene>
    <name evidence="6" type="primary">hlyD</name>
    <name evidence="6" type="ORF">HCAN_0037</name>
</gene>
<dbReference type="Gene3D" id="2.40.30.170">
    <property type="match status" value="1"/>
</dbReference>
<dbReference type="Gene3D" id="1.10.287.470">
    <property type="entry name" value="Helix hairpin bin"/>
    <property type="match status" value="1"/>
</dbReference>
<dbReference type="SUPFAM" id="SSF111369">
    <property type="entry name" value="HlyD-like secretion proteins"/>
    <property type="match status" value="3"/>
</dbReference>
<reference evidence="6 7" key="1">
    <citation type="journal article" date="2009" name="J. Bacteriol.">
        <title>Genome sequence of the emerging pathogen Helicobacter canadensis.</title>
        <authorList>
            <person name="Loman N.J."/>
            <person name="Snyder L.A."/>
            <person name="Linton J.D."/>
            <person name="Langdon R."/>
            <person name="Lawson A.J."/>
            <person name="Weinstock G.M."/>
            <person name="Wren B.W."/>
            <person name="Pallen M.J."/>
        </authorList>
    </citation>
    <scope>NUCLEOTIDE SEQUENCE [LARGE SCALE GENOMIC DNA]</scope>
    <source>
        <strain evidence="6 7">MIT 98-5491</strain>
    </source>
</reference>
<dbReference type="InterPro" id="IPR058636">
    <property type="entry name" value="Beta-barrel_YknX"/>
</dbReference>
<feature type="domain" description="YknX-like beta-barrel" evidence="5">
    <location>
        <begin position="260"/>
        <end position="350"/>
    </location>
</feature>
<proteinExistence type="predicted"/>
<feature type="domain" description="Multidrug resistance protein MdtA-like alpha-helical hairpin" evidence="3">
    <location>
        <begin position="127"/>
        <end position="190"/>
    </location>
</feature>
<keyword evidence="2" id="KW-0812">Transmembrane</keyword>
<dbReference type="InterPro" id="IPR058624">
    <property type="entry name" value="MdtA-like_HH"/>
</dbReference>
<dbReference type="PANTHER" id="PTHR30386">
    <property type="entry name" value="MEMBRANE FUSION SUBUNIT OF EMRAB-TOLC MULTIDRUG EFFLUX PUMP"/>
    <property type="match status" value="1"/>
</dbReference>
<name>C5ZV97_9HELI</name>
<accession>C5ZV97</accession>
<dbReference type="eggNOG" id="COG1566">
    <property type="taxonomic scope" value="Bacteria"/>
</dbReference>
<protein>
    <submittedName>
        <fullName evidence="6">HlyD family secretion protein</fullName>
    </submittedName>
</protein>
<feature type="domain" description="Multidrug resistance protein MdtA-like barrel-sandwich hybrid" evidence="4">
    <location>
        <begin position="61"/>
        <end position="254"/>
    </location>
</feature>
<dbReference type="PRINTS" id="PR01490">
    <property type="entry name" value="RTXTOXIND"/>
</dbReference>
<sequence>MKKRLQYSWLPSKPKLYVIVLTTFGILAGVLSILYAWQLSPFFLNVVVTNDAYIQSKTTLLSPQVSGYITEVYIKDFALVKKGQPLFQIDNRIFTQRVKEAQANLQSAESALLAYEENYRLYEANIAEKEAQIKSVEANLKNAQAENDRATTLIKNKALSKRDYDNAKAQFLSLQANYVQAKAQFQKAIQELEAHKTTKSSLEAGVKRANALLELALIDLDNSVIKAPVDGQLGEILAHIGQFVSQESALAYIVPQTHWVVANIKETKMDKVALGQKVHFSVDALSGKEFSGVVEEISPATGSEFSPIRVNNATGNFIKVIQRIPVKIKIDSTNERLEELRAGMSVVVEIETK</sequence>
<keyword evidence="7" id="KW-1185">Reference proteome</keyword>
<dbReference type="GO" id="GO:0055085">
    <property type="term" value="P:transmembrane transport"/>
    <property type="evidence" value="ECO:0007669"/>
    <property type="project" value="InterPro"/>
</dbReference>
<dbReference type="Pfam" id="PF25917">
    <property type="entry name" value="BSH_RND"/>
    <property type="match status" value="1"/>
</dbReference>
<keyword evidence="2" id="KW-1133">Transmembrane helix</keyword>
<organism evidence="6 7">
    <name type="scientific">Helicobacter canadensis MIT 98-5491</name>
    <dbReference type="NCBI Taxonomy" id="537970"/>
    <lineage>
        <taxon>Bacteria</taxon>
        <taxon>Pseudomonadati</taxon>
        <taxon>Campylobacterota</taxon>
        <taxon>Epsilonproteobacteria</taxon>
        <taxon>Campylobacterales</taxon>
        <taxon>Helicobacteraceae</taxon>
        <taxon>Helicobacter</taxon>
    </lineage>
</organism>
<dbReference type="AlphaFoldDB" id="C5ZV97"/>
<dbReference type="STRING" id="537970.HCAN_0037"/>
<dbReference type="Gene3D" id="2.40.50.100">
    <property type="match status" value="1"/>
</dbReference>
<dbReference type="RefSeq" id="WP_006656136.1">
    <property type="nucleotide sequence ID" value="NZ_CM000776.2"/>
</dbReference>
<evidence type="ECO:0000259" key="3">
    <source>
        <dbReference type="Pfam" id="PF25876"/>
    </source>
</evidence>
<dbReference type="InterPro" id="IPR050739">
    <property type="entry name" value="MFP"/>
</dbReference>
<feature type="transmembrane region" description="Helical" evidence="2">
    <location>
        <begin position="16"/>
        <end position="37"/>
    </location>
</feature>
<dbReference type="Pfam" id="PF25990">
    <property type="entry name" value="Beta-barrel_YknX"/>
    <property type="match status" value="1"/>
</dbReference>
<feature type="coiled-coil region" evidence="1">
    <location>
        <begin position="91"/>
        <end position="198"/>
    </location>
</feature>
<evidence type="ECO:0000313" key="7">
    <source>
        <dbReference type="Proteomes" id="UP000007032"/>
    </source>
</evidence>
<dbReference type="HOGENOM" id="CLU_018816_15_1_7"/>
<dbReference type="EMBL" id="CM000776">
    <property type="protein sequence ID" value="EES88762.1"/>
    <property type="molecule type" value="Genomic_DNA"/>
</dbReference>
<dbReference type="Pfam" id="PF25876">
    <property type="entry name" value="HH_MFP_RND"/>
    <property type="match status" value="1"/>
</dbReference>
<evidence type="ECO:0000313" key="6">
    <source>
        <dbReference type="EMBL" id="EES88762.1"/>
    </source>
</evidence>
<dbReference type="Proteomes" id="UP000007032">
    <property type="component" value="Chromosome"/>
</dbReference>
<keyword evidence="2" id="KW-0472">Membrane</keyword>
<dbReference type="InterPro" id="IPR058625">
    <property type="entry name" value="MdtA-like_BSH"/>
</dbReference>
<evidence type="ECO:0000256" key="2">
    <source>
        <dbReference type="SAM" id="Phobius"/>
    </source>
</evidence>
<evidence type="ECO:0000259" key="4">
    <source>
        <dbReference type="Pfam" id="PF25917"/>
    </source>
</evidence>
<evidence type="ECO:0000259" key="5">
    <source>
        <dbReference type="Pfam" id="PF25990"/>
    </source>
</evidence>
<dbReference type="OrthoDB" id="9811754at2"/>